<name>A0A0B1RW39_OESDE</name>
<sequence length="44" mass="4968">MWQLPFLRGRAVLCSLLKTTKTPTGKYSGRTTIMFHILCSTVLP</sequence>
<evidence type="ECO:0000313" key="1">
    <source>
        <dbReference type="EMBL" id="KHJ75250.1"/>
    </source>
</evidence>
<proteinExistence type="predicted"/>
<evidence type="ECO:0000313" key="2">
    <source>
        <dbReference type="Proteomes" id="UP000053660"/>
    </source>
</evidence>
<gene>
    <name evidence="1" type="ORF">OESDEN_25134</name>
</gene>
<dbReference type="Proteomes" id="UP000053660">
    <property type="component" value="Unassembled WGS sequence"/>
</dbReference>
<organism evidence="1 2">
    <name type="scientific">Oesophagostomum dentatum</name>
    <name type="common">Nodular worm</name>
    <dbReference type="NCBI Taxonomy" id="61180"/>
    <lineage>
        <taxon>Eukaryota</taxon>
        <taxon>Metazoa</taxon>
        <taxon>Ecdysozoa</taxon>
        <taxon>Nematoda</taxon>
        <taxon>Chromadorea</taxon>
        <taxon>Rhabditida</taxon>
        <taxon>Rhabditina</taxon>
        <taxon>Rhabditomorpha</taxon>
        <taxon>Strongyloidea</taxon>
        <taxon>Strongylidae</taxon>
        <taxon>Oesophagostomum</taxon>
    </lineage>
</organism>
<dbReference type="EMBL" id="KN612929">
    <property type="protein sequence ID" value="KHJ75250.1"/>
    <property type="molecule type" value="Genomic_DNA"/>
</dbReference>
<protein>
    <submittedName>
        <fullName evidence="1">Uncharacterized protein</fullName>
    </submittedName>
</protein>
<dbReference type="AlphaFoldDB" id="A0A0B1RW39"/>
<reference evidence="1 2" key="1">
    <citation type="submission" date="2014-03" db="EMBL/GenBank/DDBJ databases">
        <title>Draft genome of the hookworm Oesophagostomum dentatum.</title>
        <authorList>
            <person name="Mitreva M."/>
        </authorList>
    </citation>
    <scope>NUCLEOTIDE SEQUENCE [LARGE SCALE GENOMIC DNA]</scope>
    <source>
        <strain evidence="1 2">OD-Hann</strain>
    </source>
</reference>
<accession>A0A0B1RW39</accession>
<keyword evidence="2" id="KW-1185">Reference proteome</keyword>